<dbReference type="PANTHER" id="PTHR45663:SF11">
    <property type="entry name" value="GEO12009P1"/>
    <property type="match status" value="1"/>
</dbReference>
<evidence type="ECO:0000313" key="9">
    <source>
        <dbReference type="Proteomes" id="UP000076400"/>
    </source>
</evidence>
<dbReference type="InterPro" id="IPR017937">
    <property type="entry name" value="Thioredoxin_CS"/>
</dbReference>
<dbReference type="FunFam" id="3.40.30.10:FF:000001">
    <property type="entry name" value="Thioredoxin"/>
    <property type="match status" value="1"/>
</dbReference>
<keyword evidence="3" id="KW-0249">Electron transport</keyword>
<protein>
    <recommendedName>
        <fullName evidence="6">Thioredoxin</fullName>
    </recommendedName>
</protein>
<dbReference type="GO" id="GO:0005829">
    <property type="term" value="C:cytosol"/>
    <property type="evidence" value="ECO:0007669"/>
    <property type="project" value="TreeGrafter"/>
</dbReference>
<dbReference type="PANTHER" id="PTHR45663">
    <property type="entry name" value="GEO12009P1"/>
    <property type="match status" value="1"/>
</dbReference>
<evidence type="ECO:0000256" key="3">
    <source>
        <dbReference type="ARBA" id="ARBA00022982"/>
    </source>
</evidence>
<dbReference type="SUPFAM" id="SSF48452">
    <property type="entry name" value="TPR-like"/>
    <property type="match status" value="1"/>
</dbReference>
<dbReference type="Proteomes" id="UP000076400">
    <property type="component" value="Unassembled WGS sequence"/>
</dbReference>
<comment type="similarity">
    <text evidence="1">Belongs to the thioredoxin family.</text>
</comment>
<dbReference type="Gene3D" id="1.25.40.10">
    <property type="entry name" value="Tetratricopeptide repeat domain"/>
    <property type="match status" value="2"/>
</dbReference>
<evidence type="ECO:0000256" key="1">
    <source>
        <dbReference type="ARBA" id="ARBA00008987"/>
    </source>
</evidence>
<dbReference type="InterPro" id="IPR011990">
    <property type="entry name" value="TPR-like_helical_dom_sf"/>
</dbReference>
<dbReference type="OrthoDB" id="9790390at2"/>
<evidence type="ECO:0000313" key="8">
    <source>
        <dbReference type="EMBL" id="KZD12870.1"/>
    </source>
</evidence>
<reference evidence="8 9" key="1">
    <citation type="submission" date="2015-12" db="EMBL/GenBank/DDBJ databases">
        <title>Genome sequence of Oceanibaculum pacificum MCCC 1A02656.</title>
        <authorList>
            <person name="Lu L."/>
            <person name="Lai Q."/>
            <person name="Shao Z."/>
            <person name="Qian P."/>
        </authorList>
    </citation>
    <scope>NUCLEOTIDE SEQUENCE [LARGE SCALE GENOMIC DNA]</scope>
    <source>
        <strain evidence="8 9">MCCC 1A02656</strain>
    </source>
</reference>
<dbReference type="PROSITE" id="PS00194">
    <property type="entry name" value="THIOREDOXIN_1"/>
    <property type="match status" value="1"/>
</dbReference>
<keyword evidence="9" id="KW-1185">Reference proteome</keyword>
<dbReference type="STRING" id="580166.AUP43_00590"/>
<keyword evidence="2" id="KW-0813">Transport</keyword>
<dbReference type="GO" id="GO:0006950">
    <property type="term" value="P:response to stress"/>
    <property type="evidence" value="ECO:0007669"/>
    <property type="project" value="UniProtKB-ARBA"/>
</dbReference>
<dbReference type="Pfam" id="PF00085">
    <property type="entry name" value="Thioredoxin"/>
    <property type="match status" value="1"/>
</dbReference>
<dbReference type="AlphaFoldDB" id="A0A154WH83"/>
<keyword evidence="4" id="KW-1015">Disulfide bond</keyword>
<dbReference type="CDD" id="cd02956">
    <property type="entry name" value="ybbN"/>
    <property type="match status" value="1"/>
</dbReference>
<dbReference type="RefSeq" id="WP_067551137.1">
    <property type="nucleotide sequence ID" value="NZ_LPXN01000001.1"/>
</dbReference>
<evidence type="ECO:0000256" key="6">
    <source>
        <dbReference type="NCBIfam" id="TIGR01068"/>
    </source>
</evidence>
<dbReference type="InterPro" id="IPR036249">
    <property type="entry name" value="Thioredoxin-like_sf"/>
</dbReference>
<evidence type="ECO:0000256" key="4">
    <source>
        <dbReference type="ARBA" id="ARBA00023157"/>
    </source>
</evidence>
<accession>A0A154WH83</accession>
<organism evidence="8 9">
    <name type="scientific">Oceanibaculum pacificum</name>
    <dbReference type="NCBI Taxonomy" id="580166"/>
    <lineage>
        <taxon>Bacteria</taxon>
        <taxon>Pseudomonadati</taxon>
        <taxon>Pseudomonadota</taxon>
        <taxon>Alphaproteobacteria</taxon>
        <taxon>Rhodospirillales</taxon>
        <taxon>Oceanibaculaceae</taxon>
        <taxon>Oceanibaculum</taxon>
    </lineage>
</organism>
<dbReference type="InterPro" id="IPR013766">
    <property type="entry name" value="Thioredoxin_domain"/>
</dbReference>
<dbReference type="InterPro" id="IPR005746">
    <property type="entry name" value="Thioredoxin"/>
</dbReference>
<sequence>MDILIGGNKSGAPAGGPGGNPYVKDSSTASFMADVIEPSRQQPVIVDFWAPWCGPCKQLGPALEKAVAEAKGAVRMVKINVDENPELSAQLRIQSIPTVYAFFQGQPIDAFQGALPESQVKAFVARLIEAAGGGADDGLAEALEQAKLLMEQGEAGQAAALYSRILQHDPENAGAAAGLIRALIAAGRVDQAKAMLAQLPPELAKTPEVTGAAQALSLAEEAAAAAGELASLQGKLAANPDDHEARLQLALALYATGDMEGAADALLESIRRNRTWNEEAARKQLLKFFEAWGPTDPVTALSRRRLSSILFA</sequence>
<dbReference type="Gene3D" id="3.40.30.10">
    <property type="entry name" value="Glutaredoxin"/>
    <property type="match status" value="1"/>
</dbReference>
<dbReference type="Pfam" id="PF14561">
    <property type="entry name" value="TPR_20"/>
    <property type="match status" value="1"/>
</dbReference>
<dbReference type="EMBL" id="LPXN01000001">
    <property type="protein sequence ID" value="KZD12870.1"/>
    <property type="molecule type" value="Genomic_DNA"/>
</dbReference>
<dbReference type="PROSITE" id="PS51352">
    <property type="entry name" value="THIOREDOXIN_2"/>
    <property type="match status" value="1"/>
</dbReference>
<evidence type="ECO:0000259" key="7">
    <source>
        <dbReference type="PROSITE" id="PS51352"/>
    </source>
</evidence>
<comment type="caution">
    <text evidence="8">The sequence shown here is derived from an EMBL/GenBank/DDBJ whole genome shotgun (WGS) entry which is preliminary data.</text>
</comment>
<dbReference type="NCBIfam" id="TIGR01068">
    <property type="entry name" value="thioredoxin"/>
    <property type="match status" value="1"/>
</dbReference>
<proteinExistence type="inferred from homology"/>
<dbReference type="Pfam" id="PF14559">
    <property type="entry name" value="TPR_19"/>
    <property type="match status" value="1"/>
</dbReference>
<name>A0A154WH83_9PROT</name>
<feature type="domain" description="Thioredoxin" evidence="7">
    <location>
        <begin position="3"/>
        <end position="129"/>
    </location>
</feature>
<dbReference type="GO" id="GO:0045454">
    <property type="term" value="P:cell redox homeostasis"/>
    <property type="evidence" value="ECO:0007669"/>
    <property type="project" value="TreeGrafter"/>
</dbReference>
<keyword evidence="5" id="KW-0676">Redox-active center</keyword>
<evidence type="ECO:0000256" key="2">
    <source>
        <dbReference type="ARBA" id="ARBA00022448"/>
    </source>
</evidence>
<dbReference type="SUPFAM" id="SSF52833">
    <property type="entry name" value="Thioredoxin-like"/>
    <property type="match status" value="1"/>
</dbReference>
<dbReference type="PRINTS" id="PR00421">
    <property type="entry name" value="THIOREDOXIN"/>
</dbReference>
<gene>
    <name evidence="8" type="ORF">AUP43_00590</name>
</gene>
<evidence type="ECO:0000256" key="5">
    <source>
        <dbReference type="ARBA" id="ARBA00023284"/>
    </source>
</evidence>
<dbReference type="GO" id="GO:0015035">
    <property type="term" value="F:protein-disulfide reductase activity"/>
    <property type="evidence" value="ECO:0007669"/>
    <property type="project" value="UniProtKB-UniRule"/>
</dbReference>